<organism evidence="2 3">
    <name type="scientific">Halteria grandinella</name>
    <dbReference type="NCBI Taxonomy" id="5974"/>
    <lineage>
        <taxon>Eukaryota</taxon>
        <taxon>Sar</taxon>
        <taxon>Alveolata</taxon>
        <taxon>Ciliophora</taxon>
        <taxon>Intramacronucleata</taxon>
        <taxon>Spirotrichea</taxon>
        <taxon>Stichotrichia</taxon>
        <taxon>Sporadotrichida</taxon>
        <taxon>Halteriidae</taxon>
        <taxon>Halteria</taxon>
    </lineage>
</organism>
<dbReference type="Proteomes" id="UP000785679">
    <property type="component" value="Unassembled WGS sequence"/>
</dbReference>
<dbReference type="AlphaFoldDB" id="A0A8J8SXY3"/>
<proteinExistence type="predicted"/>
<sequence>MDLYDKIYKRIIQESRQIGDKWYQKYQSTPRDIKEVTSLNFSFDFKYDENNPNSSNRQPNEPNIKDKFSSPTTFASPPTYETRASRLTEFQSDYQKEQSLMQLDQLIKF</sequence>
<feature type="compositionally biased region" description="Polar residues" evidence="1">
    <location>
        <begin position="50"/>
        <end position="61"/>
    </location>
</feature>
<name>A0A8J8SXY3_HALGN</name>
<gene>
    <name evidence="2" type="ORF">FGO68_gene9586</name>
</gene>
<protein>
    <submittedName>
        <fullName evidence="2">Uncharacterized protein</fullName>
    </submittedName>
</protein>
<accession>A0A8J8SXY3</accession>
<feature type="region of interest" description="Disordered" evidence="1">
    <location>
        <begin position="47"/>
        <end position="82"/>
    </location>
</feature>
<dbReference type="EMBL" id="RRYP01016541">
    <property type="protein sequence ID" value="TNV74957.1"/>
    <property type="molecule type" value="Genomic_DNA"/>
</dbReference>
<evidence type="ECO:0000313" key="2">
    <source>
        <dbReference type="EMBL" id="TNV74957.1"/>
    </source>
</evidence>
<keyword evidence="3" id="KW-1185">Reference proteome</keyword>
<comment type="caution">
    <text evidence="2">The sequence shown here is derived from an EMBL/GenBank/DDBJ whole genome shotgun (WGS) entry which is preliminary data.</text>
</comment>
<evidence type="ECO:0000256" key="1">
    <source>
        <dbReference type="SAM" id="MobiDB-lite"/>
    </source>
</evidence>
<reference evidence="2" key="1">
    <citation type="submission" date="2019-06" db="EMBL/GenBank/DDBJ databases">
        <authorList>
            <person name="Zheng W."/>
        </authorList>
    </citation>
    <scope>NUCLEOTIDE SEQUENCE</scope>
    <source>
        <strain evidence="2">QDHG01</strain>
    </source>
</reference>
<evidence type="ECO:0000313" key="3">
    <source>
        <dbReference type="Proteomes" id="UP000785679"/>
    </source>
</evidence>